<comment type="pathway">
    <text evidence="1">Metabolic intermediate biosynthesis; chorismate biosynthesis; chorismate from D-erythrose 4-phosphate and phosphoenolpyruvate: step 6/7.</text>
</comment>
<organism evidence="8 9">
    <name type="scientific">Owenia fusiformis</name>
    <name type="common">Polychaete worm</name>
    <dbReference type="NCBI Taxonomy" id="6347"/>
    <lineage>
        <taxon>Eukaryota</taxon>
        <taxon>Metazoa</taxon>
        <taxon>Spiralia</taxon>
        <taxon>Lophotrochozoa</taxon>
        <taxon>Annelida</taxon>
        <taxon>Polychaeta</taxon>
        <taxon>Sedentaria</taxon>
        <taxon>Canalipalpata</taxon>
        <taxon>Sabellida</taxon>
        <taxon>Oweniida</taxon>
        <taxon>Oweniidae</taxon>
        <taxon>Owenia</taxon>
    </lineage>
</organism>
<dbReference type="OrthoDB" id="8196191at2759"/>
<keyword evidence="6" id="KW-0057">Aromatic amino acid biosynthesis</keyword>
<dbReference type="PROSITE" id="PS00104">
    <property type="entry name" value="EPSP_SYNTHASE_1"/>
    <property type="match status" value="1"/>
</dbReference>
<dbReference type="InterPro" id="IPR023193">
    <property type="entry name" value="EPSP_synthase_CS"/>
</dbReference>
<dbReference type="GO" id="GO:0009423">
    <property type="term" value="P:chorismate biosynthetic process"/>
    <property type="evidence" value="ECO:0007669"/>
    <property type="project" value="UniProtKB-UniPathway"/>
</dbReference>
<evidence type="ECO:0000256" key="7">
    <source>
        <dbReference type="ARBA" id="ARBA00044633"/>
    </source>
</evidence>
<comment type="caution">
    <text evidence="8">The sequence shown here is derived from an EMBL/GenBank/DDBJ whole genome shotgun (WGS) entry which is preliminary data.</text>
</comment>
<dbReference type="AlphaFoldDB" id="A0A8J1XVN1"/>
<dbReference type="SUPFAM" id="SSF55205">
    <property type="entry name" value="EPT/RTPC-like"/>
    <property type="match status" value="1"/>
</dbReference>
<keyword evidence="5" id="KW-0808">Transferase</keyword>
<comment type="catalytic activity">
    <reaction evidence="7">
        <text>3-phosphoshikimate + phosphoenolpyruvate = 5-O-(1-carboxyvinyl)-3-phosphoshikimate + phosphate</text>
        <dbReference type="Rhea" id="RHEA:21256"/>
        <dbReference type="ChEBI" id="CHEBI:43474"/>
        <dbReference type="ChEBI" id="CHEBI:57701"/>
        <dbReference type="ChEBI" id="CHEBI:58702"/>
        <dbReference type="ChEBI" id="CHEBI:145989"/>
        <dbReference type="EC" id="2.5.1.19"/>
    </reaction>
    <physiologicalReaction direction="left-to-right" evidence="7">
        <dbReference type="Rhea" id="RHEA:21257"/>
    </physiologicalReaction>
</comment>
<dbReference type="Proteomes" id="UP000749559">
    <property type="component" value="Unassembled WGS sequence"/>
</dbReference>
<evidence type="ECO:0000256" key="2">
    <source>
        <dbReference type="ARBA" id="ARBA00009948"/>
    </source>
</evidence>
<evidence type="ECO:0000256" key="6">
    <source>
        <dbReference type="ARBA" id="ARBA00023141"/>
    </source>
</evidence>
<dbReference type="InterPro" id="IPR001986">
    <property type="entry name" value="Enolpyruvate_Tfrase_dom"/>
</dbReference>
<evidence type="ECO:0000313" key="8">
    <source>
        <dbReference type="EMBL" id="CAH1786519.1"/>
    </source>
</evidence>
<protein>
    <recommendedName>
        <fullName evidence="3">3-phosphoshikimate 1-carboxyvinyltransferase</fullName>
        <ecNumber evidence="3">2.5.1.19</ecNumber>
    </recommendedName>
</protein>
<keyword evidence="9" id="KW-1185">Reference proteome</keyword>
<dbReference type="PANTHER" id="PTHR21090">
    <property type="entry name" value="AROM/DEHYDROQUINATE SYNTHASE"/>
    <property type="match status" value="1"/>
</dbReference>
<dbReference type="GO" id="GO:0008652">
    <property type="term" value="P:amino acid biosynthetic process"/>
    <property type="evidence" value="ECO:0007669"/>
    <property type="project" value="UniProtKB-KW"/>
</dbReference>
<comment type="similarity">
    <text evidence="2">Belongs to the EPSP synthase family.</text>
</comment>
<dbReference type="Pfam" id="PF00275">
    <property type="entry name" value="EPSP_synthase"/>
    <property type="match status" value="2"/>
</dbReference>
<dbReference type="PANTHER" id="PTHR21090:SF5">
    <property type="entry name" value="PENTAFUNCTIONAL AROM POLYPEPTIDE"/>
    <property type="match status" value="1"/>
</dbReference>
<dbReference type="HAMAP" id="MF_00210">
    <property type="entry name" value="EPSP_synth"/>
    <property type="match status" value="1"/>
</dbReference>
<dbReference type="GO" id="GO:0003866">
    <property type="term" value="F:3-phosphoshikimate 1-carboxyvinyltransferase activity"/>
    <property type="evidence" value="ECO:0007669"/>
    <property type="project" value="UniProtKB-EC"/>
</dbReference>
<dbReference type="InterPro" id="IPR036968">
    <property type="entry name" value="Enolpyruvate_Tfrase_sf"/>
</dbReference>
<gene>
    <name evidence="8" type="ORF">OFUS_LOCUS12403</name>
</gene>
<name>A0A8J1XVN1_OWEFU</name>
<reference evidence="8" key="1">
    <citation type="submission" date="2022-03" db="EMBL/GenBank/DDBJ databases">
        <authorList>
            <person name="Martin C."/>
        </authorList>
    </citation>
    <scope>NUCLEOTIDE SEQUENCE</scope>
</reference>
<dbReference type="EC" id="2.5.1.19" evidence="3"/>
<sequence length="648" mass="72435">MEAMCLESIELIQLGLVNSELWNHLKYKTKATYLLDESWMQRTLKLVEEIKKSDNPLVGGLLSEILQRVCNIKADESKSLAISHIVRLKDESGDFITPYTIHVEIRLMLQNYEQPLILNQDNIKELLAYFTSKSQIGLNACTLKCIGEPYTLKITGRDMISVLTPVVEIHKRNVQMESLRVLYAPGSKSETNRALLMAALSKRIVTLVNILESEDTALMMQALKRCGVIIHRTGKSQLTIQGNCGVFEQPHGPIYLGNSGTSMRFLTAAIALNGSNKYILEGNERMSKRPIADLVDALNNFGCNIEYVSTEGYPPLRIMKRGDDISDSIDVKCSNSSQFISGVLMGISTLKKIITINAVTNVVSKSFVNLTVHLMRDFGINIEECNYSWKLRPVVRAIDGNGDHKRNNHPSTGITRSEMSTLVEDNDVNLTLKGKTFDIETRDLFRYEIAADATSCSYLVAMAALTNQPIHIPNLISRNKQGDAHLLTIVCPKFGLDVKITDFGFYCTPSKHGVLKNGGVIDVDSSDMFITFAVLAAFAEGETKIINIKNQAIKECSRIKVTAENLRKAGVDVIHDDDSITIVGKETQNYNQVTIECHNDHRIAMGFAVFAYRVKNVKLSDSWCVEKTFPYFWQTVKELGIETFPTII</sequence>
<dbReference type="CDD" id="cd01556">
    <property type="entry name" value="EPSP_synthase"/>
    <property type="match status" value="1"/>
</dbReference>
<evidence type="ECO:0000256" key="5">
    <source>
        <dbReference type="ARBA" id="ARBA00022679"/>
    </source>
</evidence>
<evidence type="ECO:0000313" key="9">
    <source>
        <dbReference type="Proteomes" id="UP000749559"/>
    </source>
</evidence>
<keyword evidence="4" id="KW-0028">Amino-acid biosynthesis</keyword>
<dbReference type="GO" id="GO:0009073">
    <property type="term" value="P:aromatic amino acid family biosynthetic process"/>
    <property type="evidence" value="ECO:0007669"/>
    <property type="project" value="UniProtKB-KW"/>
</dbReference>
<evidence type="ECO:0000256" key="4">
    <source>
        <dbReference type="ARBA" id="ARBA00022605"/>
    </source>
</evidence>
<dbReference type="InterPro" id="IPR013792">
    <property type="entry name" value="RNA3'P_cycl/enolpyr_Trfase_a/b"/>
</dbReference>
<proteinExistence type="inferred from homology"/>
<evidence type="ECO:0000256" key="1">
    <source>
        <dbReference type="ARBA" id="ARBA00004811"/>
    </source>
</evidence>
<dbReference type="EMBL" id="CAIIXF020000006">
    <property type="protein sequence ID" value="CAH1786519.1"/>
    <property type="molecule type" value="Genomic_DNA"/>
</dbReference>
<accession>A0A8J1XVN1</accession>
<evidence type="ECO:0000256" key="3">
    <source>
        <dbReference type="ARBA" id="ARBA00012450"/>
    </source>
</evidence>
<dbReference type="Gene3D" id="3.65.10.10">
    <property type="entry name" value="Enolpyruvate transferase domain"/>
    <property type="match status" value="2"/>
</dbReference>
<dbReference type="UniPathway" id="UPA00053">
    <property type="reaction ID" value="UER00089"/>
</dbReference>
<dbReference type="InterPro" id="IPR006264">
    <property type="entry name" value="EPSP_synthase"/>
</dbReference>